<dbReference type="EMBL" id="UYRW01021305">
    <property type="protein sequence ID" value="VDN07245.1"/>
    <property type="molecule type" value="Genomic_DNA"/>
</dbReference>
<sequence>LYLHCYRQLSDNLDKVQKPTNITIYSFLII</sequence>
<reference evidence="1 2" key="2">
    <citation type="submission" date="2018-08" db="EMBL/GenBank/DDBJ databases">
        <authorList>
            <person name="Laetsch R D."/>
            <person name="Stevens L."/>
            <person name="Kumar S."/>
            <person name="Blaxter L. M."/>
        </authorList>
    </citation>
    <scope>NUCLEOTIDE SEQUENCE [LARGE SCALE GENOMIC DNA]</scope>
</reference>
<proteinExistence type="predicted"/>
<dbReference type="AlphaFoldDB" id="A0A182F0F6"/>
<protein>
    <submittedName>
        <fullName evidence="3">Piwi domain-containing protein</fullName>
    </submittedName>
</protein>
<evidence type="ECO:0000313" key="3">
    <source>
        <dbReference type="WBParaSite" id="nOo.2.0.1.t13919-RA"/>
    </source>
</evidence>
<evidence type="ECO:0000313" key="2">
    <source>
        <dbReference type="Proteomes" id="UP000271087"/>
    </source>
</evidence>
<dbReference type="WBParaSite" id="nOo.2.0.1.t13919-RA">
    <property type="protein sequence ID" value="nOo.2.0.1.t13919-RA"/>
    <property type="gene ID" value="nOo.2.0.1.g13919"/>
</dbReference>
<reference evidence="3" key="1">
    <citation type="submission" date="2016-06" db="UniProtKB">
        <authorList>
            <consortium name="WormBaseParasite"/>
        </authorList>
    </citation>
    <scope>IDENTIFICATION</scope>
</reference>
<keyword evidence="2" id="KW-1185">Reference proteome</keyword>
<accession>A0A182F0F6</accession>
<gene>
    <name evidence="1" type="ORF">NOO_LOCUS13919</name>
</gene>
<name>A0A182F0F6_ONCOC</name>
<dbReference type="Proteomes" id="UP000271087">
    <property type="component" value="Unassembled WGS sequence"/>
</dbReference>
<evidence type="ECO:0000313" key="1">
    <source>
        <dbReference type="EMBL" id="VDN07245.1"/>
    </source>
</evidence>
<organism evidence="3">
    <name type="scientific">Onchocerca ochengi</name>
    <name type="common">Filarial nematode worm</name>
    <dbReference type="NCBI Taxonomy" id="42157"/>
    <lineage>
        <taxon>Eukaryota</taxon>
        <taxon>Metazoa</taxon>
        <taxon>Ecdysozoa</taxon>
        <taxon>Nematoda</taxon>
        <taxon>Chromadorea</taxon>
        <taxon>Rhabditida</taxon>
        <taxon>Spirurina</taxon>
        <taxon>Spiruromorpha</taxon>
        <taxon>Filarioidea</taxon>
        <taxon>Onchocercidae</taxon>
        <taxon>Onchocerca</taxon>
    </lineage>
</organism>